<organism evidence="1">
    <name type="scientific">marine metagenome</name>
    <dbReference type="NCBI Taxonomy" id="408172"/>
    <lineage>
        <taxon>unclassified sequences</taxon>
        <taxon>metagenomes</taxon>
        <taxon>ecological metagenomes</taxon>
    </lineage>
</organism>
<proteinExistence type="predicted"/>
<evidence type="ECO:0000313" key="1">
    <source>
        <dbReference type="EMBL" id="SVE28332.1"/>
    </source>
</evidence>
<dbReference type="AlphaFoldDB" id="A0A383C804"/>
<dbReference type="EMBL" id="UINC01206624">
    <property type="protein sequence ID" value="SVE28332.1"/>
    <property type="molecule type" value="Genomic_DNA"/>
</dbReference>
<gene>
    <name evidence="1" type="ORF">METZ01_LOCUS481186</name>
</gene>
<accession>A0A383C804</accession>
<name>A0A383C804_9ZZZZ</name>
<protein>
    <submittedName>
        <fullName evidence="1">Uncharacterized protein</fullName>
    </submittedName>
</protein>
<reference evidence="1" key="1">
    <citation type="submission" date="2018-05" db="EMBL/GenBank/DDBJ databases">
        <authorList>
            <person name="Lanie J.A."/>
            <person name="Ng W.-L."/>
            <person name="Kazmierczak K.M."/>
            <person name="Andrzejewski T.M."/>
            <person name="Davidsen T.M."/>
            <person name="Wayne K.J."/>
            <person name="Tettelin H."/>
            <person name="Glass J.I."/>
            <person name="Rusch D."/>
            <person name="Podicherti R."/>
            <person name="Tsui H.-C.T."/>
            <person name="Winkler M.E."/>
        </authorList>
    </citation>
    <scope>NUCLEOTIDE SEQUENCE</scope>
</reference>
<sequence length="48" mass="5312">MRIGTSSSVTVTLFFRRIFPIIGDRKLNIGDEAIANLFMVRAPLSISS</sequence>